<gene>
    <name evidence="1" type="ORF">Syun_021056</name>
</gene>
<dbReference type="EMBL" id="JBBNAF010000009">
    <property type="protein sequence ID" value="KAK9114259.1"/>
    <property type="molecule type" value="Genomic_DNA"/>
</dbReference>
<comment type="caution">
    <text evidence="1">The sequence shown here is derived from an EMBL/GenBank/DDBJ whole genome shotgun (WGS) entry which is preliminary data.</text>
</comment>
<protein>
    <submittedName>
        <fullName evidence="1">Uncharacterized protein</fullName>
    </submittedName>
</protein>
<name>A0AAP0IF08_9MAGN</name>
<evidence type="ECO:0000313" key="1">
    <source>
        <dbReference type="EMBL" id="KAK9114259.1"/>
    </source>
</evidence>
<proteinExistence type="predicted"/>
<dbReference type="AlphaFoldDB" id="A0AAP0IF08"/>
<organism evidence="1 2">
    <name type="scientific">Stephania yunnanensis</name>
    <dbReference type="NCBI Taxonomy" id="152371"/>
    <lineage>
        <taxon>Eukaryota</taxon>
        <taxon>Viridiplantae</taxon>
        <taxon>Streptophyta</taxon>
        <taxon>Embryophyta</taxon>
        <taxon>Tracheophyta</taxon>
        <taxon>Spermatophyta</taxon>
        <taxon>Magnoliopsida</taxon>
        <taxon>Ranunculales</taxon>
        <taxon>Menispermaceae</taxon>
        <taxon>Menispermoideae</taxon>
        <taxon>Cissampelideae</taxon>
        <taxon>Stephania</taxon>
    </lineage>
</organism>
<dbReference type="Proteomes" id="UP001420932">
    <property type="component" value="Unassembled WGS sequence"/>
</dbReference>
<evidence type="ECO:0000313" key="2">
    <source>
        <dbReference type="Proteomes" id="UP001420932"/>
    </source>
</evidence>
<sequence length="97" mass="10782">MAAQAASDARKQRMMAVSTSRLRDFDEIATTRMSSPSVLARTYGENIEYVYGFAVAELARLVSIYIYFGGSRVACLASRSRRACSPSWEVKVLCPYV</sequence>
<reference evidence="1 2" key="1">
    <citation type="submission" date="2024-01" db="EMBL/GenBank/DDBJ databases">
        <title>Genome assemblies of Stephania.</title>
        <authorList>
            <person name="Yang L."/>
        </authorList>
    </citation>
    <scope>NUCLEOTIDE SEQUENCE [LARGE SCALE GENOMIC DNA]</scope>
    <source>
        <strain evidence="1">YNDBR</strain>
        <tissue evidence="1">Leaf</tissue>
    </source>
</reference>
<accession>A0AAP0IF08</accession>
<keyword evidence="2" id="KW-1185">Reference proteome</keyword>